<evidence type="ECO:0000313" key="1">
    <source>
        <dbReference type="EMBL" id="MEY8662730.1"/>
    </source>
</evidence>
<dbReference type="RefSeq" id="WP_369942497.1">
    <property type="nucleotide sequence ID" value="NZ_JBCLUF010000027.1"/>
</dbReference>
<sequence>MMVEMYLVSNDDYTVTYRMRNTDAKKDIGNMTVNKENKKYTLDYADEMTTHFESATYRFILGAIERNVYPEYAYDGWG</sequence>
<proteinExistence type="predicted"/>
<gene>
    <name evidence="1" type="ORF">AALT52_07505</name>
</gene>
<organism evidence="1 2">
    <name type="scientific">Ligilactobacillus faecis</name>
    <dbReference type="NCBI Taxonomy" id="762833"/>
    <lineage>
        <taxon>Bacteria</taxon>
        <taxon>Bacillati</taxon>
        <taxon>Bacillota</taxon>
        <taxon>Bacilli</taxon>
        <taxon>Lactobacillales</taxon>
        <taxon>Lactobacillaceae</taxon>
        <taxon>Ligilactobacillus</taxon>
    </lineage>
</organism>
<keyword evidence="2" id="KW-1185">Reference proteome</keyword>
<protein>
    <submittedName>
        <fullName evidence="1">Uncharacterized protein</fullName>
    </submittedName>
</protein>
<dbReference type="EMBL" id="JBCLUF010000027">
    <property type="protein sequence ID" value="MEY8662730.1"/>
    <property type="molecule type" value="Genomic_DNA"/>
</dbReference>
<reference evidence="1 2" key="1">
    <citation type="submission" date="2024-03" db="EMBL/GenBank/DDBJ databases">
        <title>Mouse gut bacterial collection (mGBC) of GemPharmatech.</title>
        <authorList>
            <person name="He Y."/>
            <person name="Dong L."/>
            <person name="Wu D."/>
            <person name="Gao X."/>
            <person name="Lin Z."/>
        </authorList>
    </citation>
    <scope>NUCLEOTIDE SEQUENCE [LARGE SCALE GENOMIC DNA]</scope>
    <source>
        <strain evidence="1 2">15-30</strain>
    </source>
</reference>
<dbReference type="Proteomes" id="UP001565236">
    <property type="component" value="Unassembled WGS sequence"/>
</dbReference>
<accession>A0ABV4DQI5</accession>
<name>A0ABV4DQI5_9LACO</name>
<comment type="caution">
    <text evidence="1">The sequence shown here is derived from an EMBL/GenBank/DDBJ whole genome shotgun (WGS) entry which is preliminary data.</text>
</comment>
<evidence type="ECO:0000313" key="2">
    <source>
        <dbReference type="Proteomes" id="UP001565236"/>
    </source>
</evidence>